<evidence type="ECO:0000259" key="3">
    <source>
        <dbReference type="Pfam" id="PF17057"/>
    </source>
</evidence>
<feature type="region of interest" description="Disordered" evidence="1">
    <location>
        <begin position="1"/>
        <end position="38"/>
    </location>
</feature>
<dbReference type="InterPro" id="IPR029684">
    <property type="entry name" value="Schlafen"/>
</dbReference>
<organism evidence="5">
    <name type="scientific">Mus musculus</name>
    <name type="common">Mouse</name>
    <dbReference type="NCBI Taxonomy" id="10090"/>
    <lineage>
        <taxon>Eukaryota</taxon>
        <taxon>Metazoa</taxon>
        <taxon>Chordata</taxon>
        <taxon>Craniata</taxon>
        <taxon>Vertebrata</taxon>
        <taxon>Euteleostomi</taxon>
        <taxon>Mammalia</taxon>
        <taxon>Eutheria</taxon>
        <taxon>Euarchontoglires</taxon>
        <taxon>Glires</taxon>
        <taxon>Rodentia</taxon>
        <taxon>Myomorpha</taxon>
        <taxon>Muroidea</taxon>
        <taxon>Muridae</taxon>
        <taxon>Murinae</taxon>
        <taxon>Mus</taxon>
        <taxon>Mus</taxon>
    </lineage>
</organism>
<evidence type="ECO:0000259" key="2">
    <source>
        <dbReference type="Pfam" id="PF04326"/>
    </source>
</evidence>
<dbReference type="InterPro" id="IPR038461">
    <property type="entry name" value="Schlafen_AlbA_2_dom_sf"/>
</dbReference>
<dbReference type="Pfam" id="PF21026">
    <property type="entry name" value="SLFN_GTPase-like"/>
    <property type="match status" value="1"/>
</dbReference>
<reference evidence="5" key="1">
    <citation type="submission" date="2016-09" db="EMBL/GenBank/DDBJ databases">
        <title>Multiple mouse reference genomes defines strain specific haplotypes and novel coding sequences.</title>
        <authorList>
            <person name="Lilue J."/>
        </authorList>
    </citation>
    <scope>NUCLEOTIDE SEQUENCE</scope>
    <source>
        <strain evidence="5">PWK/PhJ</strain>
    </source>
</reference>
<name>A0A1G5SJU0_MOUSE</name>
<dbReference type="PANTHER" id="PTHR12155">
    <property type="entry name" value="SCHLAFEN"/>
    <property type="match status" value="1"/>
</dbReference>
<feature type="compositionally biased region" description="Basic and acidic residues" evidence="1">
    <location>
        <begin position="1"/>
        <end position="23"/>
    </location>
</feature>
<dbReference type="InterPro" id="IPR007421">
    <property type="entry name" value="Schlafen_AlbA_2_dom"/>
</dbReference>
<dbReference type="Pfam" id="PF17057">
    <property type="entry name" value="B3R"/>
    <property type="match status" value="1"/>
</dbReference>
<evidence type="ECO:0000313" key="5">
    <source>
        <dbReference type="EMBL" id="SDA08585.1"/>
    </source>
</evidence>
<dbReference type="AlphaFoldDB" id="A0A1G5SJU0"/>
<protein>
    <submittedName>
        <fullName evidence="5">Schlafen family member 4</fullName>
    </submittedName>
</protein>
<dbReference type="PANTHER" id="PTHR12155:SF40">
    <property type="entry name" value="SCHLAFEN 3-RELATED"/>
    <property type="match status" value="1"/>
</dbReference>
<evidence type="ECO:0000256" key="1">
    <source>
        <dbReference type="SAM" id="MobiDB-lite"/>
    </source>
</evidence>
<dbReference type="EMBL" id="LT629151">
    <property type="protein sequence ID" value="SDA08585.1"/>
    <property type="molecule type" value="Genomic_DNA"/>
</dbReference>
<feature type="domain" description="Poxin-Schlafen/Schlafen-like N-terminal" evidence="3">
    <location>
        <begin position="171"/>
        <end position="246"/>
    </location>
</feature>
<feature type="domain" description="Schlafen GTPase-like" evidence="4">
    <location>
        <begin position="422"/>
        <end position="570"/>
    </location>
</feature>
<dbReference type="InterPro" id="IPR048729">
    <property type="entry name" value="SLFN_GTPase-like"/>
</dbReference>
<dbReference type="InterPro" id="IPR031450">
    <property type="entry name" value="Poxin-SLFN/SLFN_N"/>
</dbReference>
<feature type="domain" description="Schlafen AlbA-2" evidence="2">
    <location>
        <begin position="269"/>
        <end position="385"/>
    </location>
</feature>
<dbReference type="FunFam" id="3.30.950.30:FF:000001">
    <property type="entry name" value="Schlafen family member 14"/>
    <property type="match status" value="1"/>
</dbReference>
<dbReference type="Pfam" id="PF04326">
    <property type="entry name" value="SLFN_AlbA_2"/>
    <property type="match status" value="1"/>
</dbReference>
<gene>
    <name evidence="5" type="primary">OTTMUSPWKG00059399</name>
</gene>
<dbReference type="Gene3D" id="3.30.950.30">
    <property type="entry name" value="Schlafen, AAA domain"/>
    <property type="match status" value="1"/>
</dbReference>
<sequence>MDSKQLRFQDKNLKSERVEKLSEGEMAGNTPQLEKDVNPQTSIEPSVQVKCPGDILQGGRHAKRGRWMASWKGFHLGRRDSDCKMNITVDQDTDYAELVLSVGEITLGEKTRDSMKDSQLRRKEAKSILQAVCTLLNSGGGVVKAHIKNQNYSFTRDGMGLDLVNPLPGILHLPHDYLDFMQYNDYFFIFVKPWKPNQRGPGIATWKTNLYKRIFSFSVELKAADAVQFLKSRPSSHGKTVCNETLNECLTLFNRDWLAYEETFCFTKSTHAEVKLTPKEKISPKEKILELLPQTVSAFANTDGGFLFIGLDGKTQQIIGFEAEKSDLVLLESEIEKCIQQLPVTHFCGEKEKIKYTCKFIEVRKSGAVCAYVCAIRVEKFCCAVFAAEPESWHVEGGCVKRFTTEEWVKRQMDATAVMPGKVICSPEALCMKPFSQHEGYEQLVRTELGSLRKGTLVVSKSWALDLGLQEKQEVIWDVLHISQGSLLTLHVFVQGDENLEGNSSLLGKLGAELKGYYKQIALTLKQTLVNHCGYTAKIGIIVKITYLGHKTMCLYDSSAKICYPQIYYLTTKAVKDLEKALAEILGSYESFYSLPRRNWDSFMSAFLNVGSYIVYFSRNVLTHIRI</sequence>
<proteinExistence type="predicted"/>
<accession>A0A1G5SJU0</accession>
<evidence type="ECO:0000259" key="4">
    <source>
        <dbReference type="Pfam" id="PF21026"/>
    </source>
</evidence>